<protein>
    <submittedName>
        <fullName evidence="3">Truncated ORF100</fullName>
    </submittedName>
</protein>
<dbReference type="AlphaFoldDB" id="A0A1D8V9Y9"/>
<organism evidence="3">
    <name type="scientific">Oryza sativa</name>
    <name type="common">Rice</name>
    <dbReference type="NCBI Taxonomy" id="4530"/>
    <lineage>
        <taxon>Eukaryota</taxon>
        <taxon>Viridiplantae</taxon>
        <taxon>Streptophyta</taxon>
        <taxon>Embryophyta</taxon>
        <taxon>Tracheophyta</taxon>
        <taxon>Spermatophyta</taxon>
        <taxon>Magnoliopsida</taxon>
        <taxon>Liliopsida</taxon>
        <taxon>Poales</taxon>
        <taxon>Poaceae</taxon>
        <taxon>BOP clade</taxon>
        <taxon>Oryzoideae</taxon>
        <taxon>Oryzeae</taxon>
        <taxon>Oryzinae</taxon>
        <taxon>Oryza</taxon>
    </lineage>
</organism>
<keyword evidence="1" id="KW-1133">Transmembrane helix</keyword>
<reference evidence="3" key="1">
    <citation type="journal article" date="2016" name="Rice">
        <title>Population Dynamics Among six Major Groups of the Oryza rufipogon Species Complex, Wild Relative of Cultivated Asian Rice.</title>
        <authorList>
            <person name="Kim H."/>
            <person name="Jung J."/>
            <person name="Singh N."/>
            <person name="Greenberg A."/>
            <person name="Doyle J.J."/>
            <person name="Tyagi W."/>
            <person name="Chung J.W."/>
            <person name="Kimball J."/>
            <person name="Hamilton R.S."/>
            <person name="McCouch S.R."/>
        </authorList>
    </citation>
    <scope>NUCLEOTIDE SEQUENCE</scope>
    <source>
        <strain evidence="2">16</strain>
        <strain evidence="3">45</strain>
    </source>
</reference>
<feature type="transmembrane region" description="Helical" evidence="1">
    <location>
        <begin position="21"/>
        <end position="37"/>
    </location>
</feature>
<evidence type="ECO:0000256" key="1">
    <source>
        <dbReference type="SAM" id="Phobius"/>
    </source>
</evidence>
<name>A0A1D8V9Y9_ORYSA</name>
<evidence type="ECO:0000313" key="3">
    <source>
        <dbReference type="EMBL" id="AOX23888.1"/>
    </source>
</evidence>
<accession>A0A1D8V9Y9</accession>
<keyword evidence="1" id="KW-0812">Transmembrane</keyword>
<keyword evidence="1" id="KW-0472">Membrane</keyword>
<geneLocation type="chloroplast" evidence="3"/>
<keyword evidence="3" id="KW-0934">Plastid</keyword>
<dbReference type="EMBL" id="KX556911">
    <property type="protein sequence ID" value="AOX23888.1"/>
    <property type="molecule type" value="Genomic_DNA"/>
</dbReference>
<evidence type="ECO:0000313" key="2">
    <source>
        <dbReference type="EMBL" id="AOX23887.1"/>
    </source>
</evidence>
<proteinExistence type="predicted"/>
<sequence length="39" mass="5042">MKLYKWIFLYFLRLRPRKARISRYLLFHFSLFTISYSCY</sequence>
<dbReference type="EMBL" id="KX556910">
    <property type="protein sequence ID" value="AOX23887.1"/>
    <property type="molecule type" value="Genomic_DNA"/>
</dbReference>
<keyword evidence="3" id="KW-0150">Chloroplast</keyword>